<dbReference type="AlphaFoldDB" id="A0A1D8QXQ7"/>
<proteinExistence type="predicted"/>
<accession>A0A1D8QXQ7</accession>
<dbReference type="EMBL" id="CP015164">
    <property type="protein sequence ID" value="AOW47123.1"/>
    <property type="molecule type" value="Genomic_DNA"/>
</dbReference>
<reference evidence="2" key="1">
    <citation type="submission" date="2016-04" db="EMBL/GenBank/DDBJ databases">
        <authorList>
            <person name="Jeon C.O."/>
            <person name="Cho G.Y."/>
            <person name="Jeong H.I."/>
            <person name="Kim K.H."/>
        </authorList>
    </citation>
    <scope>NUCLEOTIDE SEQUENCE [LARGE SCALE GENOMIC DNA]</scope>
    <source>
        <strain evidence="2">LMG 1590</strain>
    </source>
</reference>
<protein>
    <submittedName>
        <fullName evidence="1">Uncharacterized protein</fullName>
    </submittedName>
</protein>
<dbReference type="KEGG" id="aasc:A4S02_10515"/>
<sequence length="64" mass="7408">MIEKLPLSNCSLDKRTLKGTYKKEGGIRRLKDASEPNESAQKNRRGNLTEGLYIELDYEKVYFV</sequence>
<evidence type="ECO:0000313" key="1">
    <source>
        <dbReference type="EMBL" id="AOW47123.1"/>
    </source>
</evidence>
<gene>
    <name evidence="1" type="ORF">A4S02_10515</name>
</gene>
<organism evidence="1 2">
    <name type="scientific">Acetobacter ascendens</name>
    <dbReference type="NCBI Taxonomy" id="481146"/>
    <lineage>
        <taxon>Bacteria</taxon>
        <taxon>Pseudomonadati</taxon>
        <taxon>Pseudomonadota</taxon>
        <taxon>Alphaproteobacteria</taxon>
        <taxon>Acetobacterales</taxon>
        <taxon>Acetobacteraceae</taxon>
        <taxon>Acetobacter</taxon>
    </lineage>
</organism>
<keyword evidence="2" id="KW-1185">Reference proteome</keyword>
<name>A0A1D8QXQ7_9PROT</name>
<dbReference type="Proteomes" id="UP000175973">
    <property type="component" value="Chromosome"/>
</dbReference>
<evidence type="ECO:0000313" key="2">
    <source>
        <dbReference type="Proteomes" id="UP000175973"/>
    </source>
</evidence>